<keyword evidence="8" id="KW-1185">Reference proteome</keyword>
<feature type="transmembrane region" description="Helical" evidence="5">
    <location>
        <begin position="50"/>
        <end position="69"/>
    </location>
</feature>
<evidence type="ECO:0000256" key="1">
    <source>
        <dbReference type="ARBA" id="ARBA00004141"/>
    </source>
</evidence>
<dbReference type="EMBL" id="CP002738">
    <property type="protein sequence ID" value="AEF98860.1"/>
    <property type="molecule type" value="Genomic_DNA"/>
</dbReference>
<feature type="transmembrane region" description="Helical" evidence="5">
    <location>
        <begin position="372"/>
        <end position="389"/>
    </location>
</feature>
<reference evidence="8" key="3">
    <citation type="submission" date="2011-05" db="EMBL/GenBank/DDBJ databases">
        <title>Complete sequence of Methylomonas methanica MC09.</title>
        <authorList>
            <consortium name="US DOE Joint Genome Institute"/>
            <person name="Lucas S."/>
            <person name="Han J."/>
            <person name="Lapidus A."/>
            <person name="Cheng J.-F."/>
            <person name="Goodwin L."/>
            <person name="Pitluck S."/>
            <person name="Peters L."/>
            <person name="Mikhailova N."/>
            <person name="Teshima H."/>
            <person name="Han C."/>
            <person name="Tapia R."/>
            <person name="Land M."/>
            <person name="Hauser L."/>
            <person name="Kyrpides N."/>
            <person name="Ivanova N."/>
            <person name="Pagani I."/>
            <person name="Stein L."/>
            <person name="Woyke T."/>
        </authorList>
    </citation>
    <scope>NUCLEOTIDE SEQUENCE [LARGE SCALE GENOMIC DNA]</scope>
    <source>
        <strain evidence="8">MC09</strain>
    </source>
</reference>
<feature type="transmembrane region" description="Helical" evidence="5">
    <location>
        <begin position="297"/>
        <end position="318"/>
    </location>
</feature>
<dbReference type="InterPro" id="IPR051533">
    <property type="entry name" value="WaaL-like"/>
</dbReference>
<dbReference type="Pfam" id="PF04932">
    <property type="entry name" value="Wzy_C"/>
    <property type="match status" value="1"/>
</dbReference>
<organism evidence="7 8">
    <name type="scientific">Methylomonas methanica (strain DSM 25384 / MC09)</name>
    <dbReference type="NCBI Taxonomy" id="857087"/>
    <lineage>
        <taxon>Bacteria</taxon>
        <taxon>Pseudomonadati</taxon>
        <taxon>Pseudomonadota</taxon>
        <taxon>Gammaproteobacteria</taxon>
        <taxon>Methylococcales</taxon>
        <taxon>Methylococcaceae</taxon>
        <taxon>Methylomonas</taxon>
    </lineage>
</organism>
<reference key="2">
    <citation type="submission" date="2011-05" db="EMBL/GenBank/DDBJ databases">
        <title>Complete genome sequence of the aerobic marine methanotroph Methylomonas methanica MC09.</title>
        <authorList>
            <person name="Boden R."/>
            <person name="Cunliffe M."/>
            <person name="Scanlan J."/>
            <person name="Moussard H."/>
            <person name="Kits K.D."/>
            <person name="Klotz M."/>
            <person name="Jetten M."/>
            <person name="Vuilleumier S."/>
            <person name="Han J."/>
            <person name="Peters L."/>
            <person name="Mikhailova N."/>
            <person name="Teshima H."/>
            <person name="Tapia R."/>
            <person name="Kyrpides N."/>
            <person name="Ivanova N."/>
            <person name="Pagani I."/>
            <person name="Cheng J.-F."/>
            <person name="Goodwin L."/>
            <person name="Han C."/>
            <person name="Hauser L."/>
            <person name="Land M."/>
            <person name="Lapidus A."/>
            <person name="Lucas S."/>
            <person name="Pitluck S."/>
            <person name="Woyke T."/>
            <person name="Stein L.Y."/>
            <person name="Murrell C."/>
        </authorList>
    </citation>
    <scope>NUCLEOTIDE SEQUENCE</scope>
    <source>
        <strain>MC09</strain>
    </source>
</reference>
<dbReference type="STRING" id="857087.Metme_0415"/>
<accession>G0A1G7</accession>
<dbReference type="PANTHER" id="PTHR37422:SF17">
    <property type="entry name" value="O-ANTIGEN LIGASE"/>
    <property type="match status" value="1"/>
</dbReference>
<evidence type="ECO:0000256" key="3">
    <source>
        <dbReference type="ARBA" id="ARBA00022989"/>
    </source>
</evidence>
<comment type="subcellular location">
    <subcellularLocation>
        <location evidence="1">Membrane</location>
        <topology evidence="1">Multi-pass membrane protein</topology>
    </subcellularLocation>
</comment>
<evidence type="ECO:0000259" key="6">
    <source>
        <dbReference type="Pfam" id="PF04932"/>
    </source>
</evidence>
<feature type="transmembrane region" description="Helical" evidence="5">
    <location>
        <begin position="175"/>
        <end position="192"/>
    </location>
</feature>
<dbReference type="InterPro" id="IPR007016">
    <property type="entry name" value="O-antigen_ligase-rel_domated"/>
</dbReference>
<proteinExistence type="predicted"/>
<dbReference type="Proteomes" id="UP000008888">
    <property type="component" value="Chromosome"/>
</dbReference>
<dbReference type="HOGENOM" id="CLU_646905_0_0_6"/>
<protein>
    <recommendedName>
        <fullName evidence="6">O-antigen ligase-related domain-containing protein</fullName>
    </recommendedName>
</protein>
<dbReference type="AlphaFoldDB" id="G0A1G7"/>
<evidence type="ECO:0000313" key="7">
    <source>
        <dbReference type="EMBL" id="AEF98860.1"/>
    </source>
</evidence>
<feature type="transmembrane region" description="Helical" evidence="5">
    <location>
        <begin position="137"/>
        <end position="155"/>
    </location>
</feature>
<dbReference type="KEGG" id="mmt:Metme_0415"/>
<keyword evidence="2 5" id="KW-0812">Transmembrane</keyword>
<reference evidence="7 8" key="1">
    <citation type="journal article" date="2011" name="J. Bacteriol.">
        <title>Complete Genome Sequence of the Aerobic Marine Methanotroph Methylomonas methanica MC09.</title>
        <authorList>
            <person name="Boden R."/>
            <person name="Cunliffe M."/>
            <person name="Scanlan J."/>
            <person name="Moussard H."/>
            <person name="Kits K.D."/>
            <person name="Klotz M.G."/>
            <person name="Jetten M.S."/>
            <person name="Vuilleumier S."/>
            <person name="Han J."/>
            <person name="Peters L."/>
            <person name="Mikhailova N."/>
            <person name="Teshima H."/>
            <person name="Tapia R."/>
            <person name="Kyrpides N."/>
            <person name="Ivanova N."/>
            <person name="Pagani I."/>
            <person name="Cheng J.F."/>
            <person name="Goodwin L."/>
            <person name="Han C."/>
            <person name="Hauser L."/>
            <person name="Land M.L."/>
            <person name="Lapidus A."/>
            <person name="Lucas S."/>
            <person name="Pitluck S."/>
            <person name="Woyke T."/>
            <person name="Stein L."/>
            <person name="Murrell J.C."/>
        </authorList>
    </citation>
    <scope>NUCLEOTIDE SEQUENCE [LARGE SCALE GENOMIC DNA]</scope>
    <source>
        <strain evidence="7 8">MC09</strain>
    </source>
</reference>
<feature type="transmembrane region" description="Helical" evidence="5">
    <location>
        <begin position="204"/>
        <end position="233"/>
    </location>
</feature>
<keyword evidence="4 5" id="KW-0472">Membrane</keyword>
<keyword evidence="3 5" id="KW-1133">Transmembrane helix</keyword>
<feature type="transmembrane region" description="Helical" evidence="5">
    <location>
        <begin position="245"/>
        <end position="267"/>
    </location>
</feature>
<feature type="transmembrane region" description="Helical" evidence="5">
    <location>
        <begin position="395"/>
        <end position="414"/>
    </location>
</feature>
<gene>
    <name evidence="7" type="ordered locus">Metme_0415</name>
</gene>
<sequence>MYLGLYFFILSIVLVMSMRNSAIAYGYLLSIFSLEQWLQTKDVFFVTHSSFVNITSGLVILFSAILGWVKNKQNMPTFSSIYLLIIVLYGYAFLSCFWSPVPNISFSNYVSALPYIMLTILVAPLTIVDLVKTDKMLIFLVVFGSVLLVILLTSTDWGYRTVVLAGNNAHLKTNPLALASFSGYVFIASMFMDGRSKLRYLRWFVAILCLLFAVKTGSRGQFIFMIFSVLIFFPLSKPKINFGSFFYVLFFGLILVGLSYLIMLNFSGIEQAGSQSRWSGGGLDRDFSNRFAAAQNLLFFWLKSPLSIFFGLGSSASFSKEIFGFYVHMVPFEVLGELGLLGFSIYFIILFKTYKSFKKSFFTDKLSQAEKNILASLYAMLLFEFLLSFKQGSLLGSVPFFGIVVVTNRVTFMISKSSLKSNSN</sequence>
<feature type="transmembrane region" description="Helical" evidence="5">
    <location>
        <begin position="112"/>
        <end position="130"/>
    </location>
</feature>
<feature type="transmembrane region" description="Helical" evidence="5">
    <location>
        <begin position="81"/>
        <end position="100"/>
    </location>
</feature>
<feature type="domain" description="O-antigen ligase-related" evidence="6">
    <location>
        <begin position="204"/>
        <end position="347"/>
    </location>
</feature>
<evidence type="ECO:0000313" key="8">
    <source>
        <dbReference type="Proteomes" id="UP000008888"/>
    </source>
</evidence>
<feature type="transmembrane region" description="Helical" evidence="5">
    <location>
        <begin position="330"/>
        <end position="351"/>
    </location>
</feature>
<name>G0A1G7_METMM</name>
<evidence type="ECO:0000256" key="4">
    <source>
        <dbReference type="ARBA" id="ARBA00023136"/>
    </source>
</evidence>
<dbReference type="PANTHER" id="PTHR37422">
    <property type="entry name" value="TEICHURONIC ACID BIOSYNTHESIS PROTEIN TUAE"/>
    <property type="match status" value="1"/>
</dbReference>
<evidence type="ECO:0000256" key="2">
    <source>
        <dbReference type="ARBA" id="ARBA00022692"/>
    </source>
</evidence>
<evidence type="ECO:0000256" key="5">
    <source>
        <dbReference type="SAM" id="Phobius"/>
    </source>
</evidence>